<dbReference type="Proteomes" id="UP000438429">
    <property type="component" value="Unassembled WGS sequence"/>
</dbReference>
<dbReference type="EMBL" id="VEVO01000015">
    <property type="protein sequence ID" value="KAF0030153.1"/>
    <property type="molecule type" value="Genomic_DNA"/>
</dbReference>
<gene>
    <name evidence="2" type="ORF">F2P81_016884</name>
</gene>
<reference evidence="2 3" key="1">
    <citation type="submission" date="2019-06" db="EMBL/GenBank/DDBJ databases">
        <title>Draft genomes of female and male turbot (Scophthalmus maximus).</title>
        <authorList>
            <person name="Xu H."/>
            <person name="Xu X.-W."/>
            <person name="Shao C."/>
            <person name="Chen S."/>
        </authorList>
    </citation>
    <scope>NUCLEOTIDE SEQUENCE [LARGE SCALE GENOMIC DNA]</scope>
    <source>
        <strain evidence="2">Ysfricsl-2016a</strain>
        <tissue evidence="2">Blood</tissue>
    </source>
</reference>
<organism evidence="2 3">
    <name type="scientific">Scophthalmus maximus</name>
    <name type="common">Turbot</name>
    <name type="synonym">Psetta maxima</name>
    <dbReference type="NCBI Taxonomy" id="52904"/>
    <lineage>
        <taxon>Eukaryota</taxon>
        <taxon>Metazoa</taxon>
        <taxon>Chordata</taxon>
        <taxon>Craniata</taxon>
        <taxon>Vertebrata</taxon>
        <taxon>Euteleostomi</taxon>
        <taxon>Actinopterygii</taxon>
        <taxon>Neopterygii</taxon>
        <taxon>Teleostei</taxon>
        <taxon>Neoteleostei</taxon>
        <taxon>Acanthomorphata</taxon>
        <taxon>Carangaria</taxon>
        <taxon>Pleuronectiformes</taxon>
        <taxon>Pleuronectoidei</taxon>
        <taxon>Scophthalmidae</taxon>
        <taxon>Scophthalmus</taxon>
    </lineage>
</organism>
<feature type="region of interest" description="Disordered" evidence="1">
    <location>
        <begin position="309"/>
        <end position="329"/>
    </location>
</feature>
<name>A0A6A4S6X3_SCOMX</name>
<accession>A0A6A4S6X3</accession>
<dbReference type="AlphaFoldDB" id="A0A6A4S6X3"/>
<comment type="caution">
    <text evidence="2">The sequence shown here is derived from an EMBL/GenBank/DDBJ whole genome shotgun (WGS) entry which is preliminary data.</text>
</comment>
<evidence type="ECO:0000256" key="1">
    <source>
        <dbReference type="SAM" id="MobiDB-lite"/>
    </source>
</evidence>
<protein>
    <submittedName>
        <fullName evidence="2">Uncharacterized protein</fullName>
    </submittedName>
</protein>
<evidence type="ECO:0000313" key="2">
    <source>
        <dbReference type="EMBL" id="KAF0030153.1"/>
    </source>
</evidence>
<evidence type="ECO:0000313" key="3">
    <source>
        <dbReference type="Proteomes" id="UP000438429"/>
    </source>
</evidence>
<sequence length="351" mass="38087">MQTFDCEQNIWKQKLKGNVIQQDEFKPRHSNLDFVTDAPACKSGLVLELNRLNVEALVVVVQRKVSQSRSPGLHVPLALALANGLLLCVLQEPLPDPSIPYILALLSRLESVSHALKADPGSEVTLDETDGDSVLTDKVKLISGYLQQRMRSLRTLVQVQGDFEASVKDMLSGLGGLWAQLEELHTGVTLTKEGGRGHGDLASARTDAEDLFAVLGDYRDRLQRCQTHLKDGTRQLQFDKVQESFLSLEQQTSTFQAHLEGLGKGNEEGHAGPLAYANVANSCPASPVPSLDGVSSHVPLEHCNSTCASASAPSVDTDTDADTDPPLSLCERSALQFSSTIGRLRKSGRRK</sequence>
<proteinExistence type="predicted"/>